<dbReference type="EMBL" id="CM046395">
    <property type="protein sequence ID" value="KAI8544668.1"/>
    <property type="molecule type" value="Genomic_DNA"/>
</dbReference>
<proteinExistence type="predicted"/>
<evidence type="ECO:0000313" key="2">
    <source>
        <dbReference type="Proteomes" id="UP001062846"/>
    </source>
</evidence>
<name>A0ACC0MUE1_RHOML</name>
<gene>
    <name evidence="1" type="ORF">RHMOL_Rhmol08G0313500</name>
</gene>
<dbReference type="Proteomes" id="UP001062846">
    <property type="component" value="Chromosome 8"/>
</dbReference>
<comment type="caution">
    <text evidence="1">The sequence shown here is derived from an EMBL/GenBank/DDBJ whole genome shotgun (WGS) entry which is preliminary data.</text>
</comment>
<sequence length="334" mass="37136">MASRLSSSTVDTQISASSEPFEIPKITKFKIGLCQLTVTSNKNDNVAHAQKLIKAAAKQGASLVMLPETWNCPYSTDYFEEFAEDFDDKDGSLSFAMLSEVALGNGITIIGGSMPERRKNQLHNTCCVFGPDGNLKAKHSKMHLFDINLPGDISFKESDTFTAGDQPTIVDTDVGRIGIGICHDLRFPELAMLYQARGAHLICYPGAFNMSTGELLWELEQRARQVRLSVKTLAADNQLYVATCSPSRESVGSYMIWGHSTVVGPSSKIVATSGHEETIVIAEVDYSKIRQLREALPLEKQRRGDVYRLVDVHQQKPWKYKNFDTYECVEGWLV</sequence>
<organism evidence="1 2">
    <name type="scientific">Rhododendron molle</name>
    <name type="common">Chinese azalea</name>
    <name type="synonym">Azalea mollis</name>
    <dbReference type="NCBI Taxonomy" id="49168"/>
    <lineage>
        <taxon>Eukaryota</taxon>
        <taxon>Viridiplantae</taxon>
        <taxon>Streptophyta</taxon>
        <taxon>Embryophyta</taxon>
        <taxon>Tracheophyta</taxon>
        <taxon>Spermatophyta</taxon>
        <taxon>Magnoliopsida</taxon>
        <taxon>eudicotyledons</taxon>
        <taxon>Gunneridae</taxon>
        <taxon>Pentapetalae</taxon>
        <taxon>asterids</taxon>
        <taxon>Ericales</taxon>
        <taxon>Ericaceae</taxon>
        <taxon>Ericoideae</taxon>
        <taxon>Rhodoreae</taxon>
        <taxon>Rhododendron</taxon>
    </lineage>
</organism>
<reference evidence="1" key="1">
    <citation type="submission" date="2022-02" db="EMBL/GenBank/DDBJ databases">
        <title>Plant Genome Project.</title>
        <authorList>
            <person name="Zhang R.-G."/>
        </authorList>
    </citation>
    <scope>NUCLEOTIDE SEQUENCE</scope>
    <source>
        <strain evidence="1">AT1</strain>
    </source>
</reference>
<keyword evidence="2" id="KW-1185">Reference proteome</keyword>
<accession>A0ACC0MUE1</accession>
<protein>
    <submittedName>
        <fullName evidence="1">Uncharacterized protein</fullName>
    </submittedName>
</protein>
<evidence type="ECO:0000313" key="1">
    <source>
        <dbReference type="EMBL" id="KAI8544668.1"/>
    </source>
</evidence>